<protein>
    <submittedName>
        <fullName evidence="7">GNAT family N-acetyltransferase</fullName>
        <ecNumber evidence="7">2.3.1.-</ecNumber>
    </submittedName>
</protein>
<evidence type="ECO:0000256" key="4">
    <source>
        <dbReference type="ARBA" id="ARBA00023315"/>
    </source>
</evidence>
<dbReference type="GO" id="GO:0016746">
    <property type="term" value="F:acyltransferase activity"/>
    <property type="evidence" value="ECO:0007669"/>
    <property type="project" value="UniProtKB-KW"/>
</dbReference>
<evidence type="ECO:0000256" key="3">
    <source>
        <dbReference type="ARBA" id="ARBA00022679"/>
    </source>
</evidence>
<dbReference type="Proteomes" id="UP001597327">
    <property type="component" value="Unassembled WGS sequence"/>
</dbReference>
<name>A0ABW4JUU3_9HYPH</name>
<keyword evidence="8" id="KW-1185">Reference proteome</keyword>
<evidence type="ECO:0000256" key="2">
    <source>
        <dbReference type="ARBA" id="ARBA00022649"/>
    </source>
</evidence>
<dbReference type="SUPFAM" id="SSF55729">
    <property type="entry name" value="Acyl-CoA N-acyltransferases (Nat)"/>
    <property type="match status" value="1"/>
</dbReference>
<dbReference type="Gene3D" id="3.40.630.30">
    <property type="match status" value="1"/>
</dbReference>
<dbReference type="PANTHER" id="PTHR36449">
    <property type="entry name" value="ACETYLTRANSFERASE-RELATED"/>
    <property type="match status" value="1"/>
</dbReference>
<comment type="caution">
    <text evidence="7">The sequence shown here is derived from an EMBL/GenBank/DDBJ whole genome shotgun (WGS) entry which is preliminary data.</text>
</comment>
<evidence type="ECO:0000259" key="6">
    <source>
        <dbReference type="Pfam" id="PF00583"/>
    </source>
</evidence>
<comment type="catalytic activity">
    <reaction evidence="5">
        <text>glycyl-tRNA(Gly) + acetyl-CoA = N-acetylglycyl-tRNA(Gly) + CoA + H(+)</text>
        <dbReference type="Rhea" id="RHEA:81867"/>
        <dbReference type="Rhea" id="RHEA-COMP:9683"/>
        <dbReference type="Rhea" id="RHEA-COMP:19766"/>
        <dbReference type="ChEBI" id="CHEBI:15378"/>
        <dbReference type="ChEBI" id="CHEBI:57287"/>
        <dbReference type="ChEBI" id="CHEBI:57288"/>
        <dbReference type="ChEBI" id="CHEBI:78522"/>
        <dbReference type="ChEBI" id="CHEBI:232036"/>
    </reaction>
</comment>
<proteinExistence type="predicted"/>
<accession>A0ABW4JUU3</accession>
<feature type="domain" description="N-acetyltransferase" evidence="6">
    <location>
        <begin position="44"/>
        <end position="139"/>
    </location>
</feature>
<keyword evidence="2" id="KW-1277">Toxin-antitoxin system</keyword>
<dbReference type="RefSeq" id="WP_149891687.1">
    <property type="nucleotide sequence ID" value="NZ_JBHUFA010000001.1"/>
</dbReference>
<evidence type="ECO:0000256" key="5">
    <source>
        <dbReference type="ARBA" id="ARBA00049880"/>
    </source>
</evidence>
<keyword evidence="4 7" id="KW-0012">Acyltransferase</keyword>
<organism evidence="7 8">
    <name type="scientific">Roseibium aestuarii</name>
    <dbReference type="NCBI Taxonomy" id="2600299"/>
    <lineage>
        <taxon>Bacteria</taxon>
        <taxon>Pseudomonadati</taxon>
        <taxon>Pseudomonadota</taxon>
        <taxon>Alphaproteobacteria</taxon>
        <taxon>Hyphomicrobiales</taxon>
        <taxon>Stappiaceae</taxon>
        <taxon>Roseibium</taxon>
    </lineage>
</organism>
<dbReference type="Pfam" id="PF00583">
    <property type="entry name" value="Acetyltransf_1"/>
    <property type="match status" value="1"/>
</dbReference>
<keyword evidence="3 7" id="KW-0808">Transferase</keyword>
<evidence type="ECO:0000313" key="8">
    <source>
        <dbReference type="Proteomes" id="UP001597327"/>
    </source>
</evidence>
<evidence type="ECO:0000256" key="1">
    <source>
        <dbReference type="ARBA" id="ARBA00022491"/>
    </source>
</evidence>
<dbReference type="PANTHER" id="PTHR36449:SF1">
    <property type="entry name" value="ACETYLTRANSFERASE"/>
    <property type="match status" value="1"/>
</dbReference>
<evidence type="ECO:0000313" key="7">
    <source>
        <dbReference type="EMBL" id="MFD1694463.1"/>
    </source>
</evidence>
<gene>
    <name evidence="7" type="ORF">ACFSC7_02975</name>
</gene>
<dbReference type="EMBL" id="JBHUFA010000001">
    <property type="protein sequence ID" value="MFD1694463.1"/>
    <property type="molecule type" value="Genomic_DNA"/>
</dbReference>
<dbReference type="InterPro" id="IPR000182">
    <property type="entry name" value="GNAT_dom"/>
</dbReference>
<reference evidence="8" key="1">
    <citation type="journal article" date="2019" name="Int. J. Syst. Evol. Microbiol.">
        <title>The Global Catalogue of Microorganisms (GCM) 10K type strain sequencing project: providing services to taxonomists for standard genome sequencing and annotation.</title>
        <authorList>
            <consortium name="The Broad Institute Genomics Platform"/>
            <consortium name="The Broad Institute Genome Sequencing Center for Infectious Disease"/>
            <person name="Wu L."/>
            <person name="Ma J."/>
        </authorList>
    </citation>
    <scope>NUCLEOTIDE SEQUENCE [LARGE SCALE GENOMIC DNA]</scope>
    <source>
        <strain evidence="8">JCM 3369</strain>
    </source>
</reference>
<keyword evidence="1" id="KW-0678">Repressor</keyword>
<dbReference type="EC" id="2.3.1.-" evidence="7"/>
<dbReference type="CDD" id="cd04301">
    <property type="entry name" value="NAT_SF"/>
    <property type="match status" value="1"/>
</dbReference>
<dbReference type="InterPro" id="IPR016181">
    <property type="entry name" value="Acyl_CoA_acyltransferase"/>
</dbReference>
<sequence length="180" mass="20279">MPNDDTPLRIERWDPDRHDRSGFDCGVQRLDNYLALSARRQQRDDMTRVHVAVEEGQTRILGYSAINMGMMNVAELASPPRATPSHGEIPVLFLGQIAVDRRAQGCGLGGILLHHVFEKACVIAADVGCRAVLLDVMSDGGPEAFQRRKDWYVAFGFRSFASRPSRLFMTLRQIRQIVQR</sequence>